<dbReference type="PROSITE" id="PS50068">
    <property type="entry name" value="LDLRA_2"/>
    <property type="match status" value="1"/>
</dbReference>
<dbReference type="Pfam" id="PF12999">
    <property type="entry name" value="PRKCSH-like"/>
    <property type="match status" value="1"/>
</dbReference>
<sequence>MLAHAVFVLLGRKMNWLYLSSFCLYFAVIGGEVKRPRGVAISKASLYDPSHDFPCFDGSSVIPFDHVNDDYCDCADGSDEPGTSACPNGSFHCTNAGYIPKYIPSSRVNDGICDCCDGTDEYSGKVTCANYCLELGRQHREEQEKKRALLIEGHQLYKEYCINGQEARQKKMERLEEIQKEKEDLEDRRNALEAAKVEAEIPESEAKQRHLDTWKAEKSRRKEEADMVKMAAAFEDLDSDKNEIITYQELQTHLEFDIDSNGEVSDEEAKEYLEEGSEVDFSTFSAKVWPHIKDIYKQPVTKTESQPDESNGQKSHEEEHGDEDGDGTGDENGEEIDDDEEETPNPEEYDVDEGDQEDDNDDEEGDDESHTPWKERFIDAKQARGDNEDRNHNEDDDDTKDMPEYNEETKALIEVADKARAAFNEVNDVYKELEKEINAINAFLSLDLGENNEFYSLKDSCYEYVDREYTYKLCPYNKCTQRDKRGGVETSLGNWGKWSEEKNKYDAMIFEKGQSCWNGPDRSVKVLLQCGLSNELIGASEPNKCEYEFKFQTPAVCRTLPLEIQPELHDEL</sequence>
<name>A0AAD9KBC4_9ANNE</name>
<keyword evidence="11" id="KW-1185">Reference proteome</keyword>
<dbReference type="InterPro" id="IPR002048">
    <property type="entry name" value="EF_hand_dom"/>
</dbReference>
<feature type="compositionally biased region" description="Basic and acidic residues" evidence="7">
    <location>
        <begin position="368"/>
        <end position="393"/>
    </location>
</feature>
<evidence type="ECO:0000256" key="3">
    <source>
        <dbReference type="ARBA" id="ARBA00022824"/>
    </source>
</evidence>
<feature type="compositionally biased region" description="Acidic residues" evidence="7">
    <location>
        <begin position="258"/>
        <end position="278"/>
    </location>
</feature>
<dbReference type="Gene3D" id="4.10.400.10">
    <property type="entry name" value="Low-density Lipoprotein Receptor"/>
    <property type="match status" value="1"/>
</dbReference>
<dbReference type="PROSITE" id="PS51914">
    <property type="entry name" value="MRH"/>
    <property type="match status" value="1"/>
</dbReference>
<keyword evidence="2" id="KW-0732">Signal</keyword>
<dbReference type="GO" id="GO:0017177">
    <property type="term" value="C:glucosidase II complex"/>
    <property type="evidence" value="ECO:0007669"/>
    <property type="project" value="TreeGrafter"/>
</dbReference>
<reference evidence="10" key="1">
    <citation type="journal article" date="2023" name="Mol. Biol. Evol.">
        <title>Third-Generation Sequencing Reveals the Adaptive Role of the Epigenome in Three Deep-Sea Polychaetes.</title>
        <authorList>
            <person name="Perez M."/>
            <person name="Aroh O."/>
            <person name="Sun Y."/>
            <person name="Lan Y."/>
            <person name="Juniper S.K."/>
            <person name="Young C.R."/>
            <person name="Angers B."/>
            <person name="Qian P.Y."/>
        </authorList>
    </citation>
    <scope>NUCLEOTIDE SEQUENCE</scope>
    <source>
        <strain evidence="10">P08H-3</strain>
    </source>
</reference>
<keyword evidence="4" id="KW-1015">Disulfide bond</keyword>
<organism evidence="10 11">
    <name type="scientific">Paralvinella palmiformis</name>
    <dbReference type="NCBI Taxonomy" id="53620"/>
    <lineage>
        <taxon>Eukaryota</taxon>
        <taxon>Metazoa</taxon>
        <taxon>Spiralia</taxon>
        <taxon>Lophotrochozoa</taxon>
        <taxon>Annelida</taxon>
        <taxon>Polychaeta</taxon>
        <taxon>Sedentaria</taxon>
        <taxon>Canalipalpata</taxon>
        <taxon>Terebellida</taxon>
        <taxon>Terebelliformia</taxon>
        <taxon>Alvinellidae</taxon>
        <taxon>Paralvinella</taxon>
    </lineage>
</organism>
<dbReference type="InterPro" id="IPR039794">
    <property type="entry name" value="Gtb1-like"/>
</dbReference>
<evidence type="ECO:0000313" key="10">
    <source>
        <dbReference type="EMBL" id="KAK2168544.1"/>
    </source>
</evidence>
<accession>A0AAD9KBC4</accession>
<evidence type="ECO:0000256" key="4">
    <source>
        <dbReference type="ARBA" id="ARBA00023157"/>
    </source>
</evidence>
<comment type="caution">
    <text evidence="10">The sequence shown here is derived from an EMBL/GenBank/DDBJ whole genome shotgun (WGS) entry which is preliminary data.</text>
</comment>
<keyword evidence="3" id="KW-0256">Endoplasmic reticulum</keyword>
<dbReference type="AlphaFoldDB" id="A0AAD9KBC4"/>
<keyword evidence="6" id="KW-0175">Coiled coil</keyword>
<dbReference type="Proteomes" id="UP001208570">
    <property type="component" value="Unassembled WGS sequence"/>
</dbReference>
<evidence type="ECO:0000256" key="7">
    <source>
        <dbReference type="SAM" id="MobiDB-lite"/>
    </source>
</evidence>
<dbReference type="EMBL" id="JAODUP010000016">
    <property type="protein sequence ID" value="KAK2168544.1"/>
    <property type="molecule type" value="Genomic_DNA"/>
</dbReference>
<comment type="caution">
    <text evidence="5">Lacks conserved residue(s) required for the propagation of feature annotation.</text>
</comment>
<dbReference type="InterPro" id="IPR028146">
    <property type="entry name" value="PRKCSH_N"/>
</dbReference>
<feature type="domain" description="EF-hand" evidence="8">
    <location>
        <begin position="225"/>
        <end position="260"/>
    </location>
</feature>
<dbReference type="GO" id="GO:0006491">
    <property type="term" value="P:N-glycan processing"/>
    <property type="evidence" value="ECO:0007669"/>
    <property type="project" value="TreeGrafter"/>
</dbReference>
<feature type="region of interest" description="Disordered" evidence="7">
    <location>
        <begin position="258"/>
        <end position="285"/>
    </location>
</feature>
<feature type="domain" description="MRH" evidence="9">
    <location>
        <begin position="459"/>
        <end position="559"/>
    </location>
</feature>
<evidence type="ECO:0000313" key="11">
    <source>
        <dbReference type="Proteomes" id="UP001208570"/>
    </source>
</evidence>
<feature type="compositionally biased region" description="Polar residues" evidence="7">
    <location>
        <begin position="300"/>
        <end position="313"/>
    </location>
</feature>
<dbReference type="GO" id="GO:0005509">
    <property type="term" value="F:calcium ion binding"/>
    <property type="evidence" value="ECO:0007669"/>
    <property type="project" value="InterPro"/>
</dbReference>
<dbReference type="Pfam" id="PF13015">
    <property type="entry name" value="PRKCSH_1"/>
    <property type="match status" value="1"/>
</dbReference>
<gene>
    <name evidence="10" type="ORF">LSH36_16g11035</name>
</gene>
<evidence type="ECO:0000256" key="1">
    <source>
        <dbReference type="ARBA" id="ARBA00022387"/>
    </source>
</evidence>
<evidence type="ECO:0000259" key="8">
    <source>
        <dbReference type="PROSITE" id="PS50222"/>
    </source>
</evidence>
<dbReference type="InterPro" id="IPR009011">
    <property type="entry name" value="Man6P_isomerase_rcpt-bd_dom_sf"/>
</dbReference>
<dbReference type="InterPro" id="IPR036607">
    <property type="entry name" value="PRKCSH"/>
</dbReference>
<dbReference type="SUPFAM" id="SSF57424">
    <property type="entry name" value="LDL receptor-like module"/>
    <property type="match status" value="1"/>
</dbReference>
<dbReference type="Gene3D" id="2.70.130.10">
    <property type="entry name" value="Mannose-6-phosphate receptor binding domain"/>
    <property type="match status" value="1"/>
</dbReference>
<evidence type="ECO:0000256" key="5">
    <source>
        <dbReference type="PROSITE-ProRule" id="PRU00124"/>
    </source>
</evidence>
<dbReference type="PANTHER" id="PTHR12630">
    <property type="entry name" value="N-LINKED OLIGOSACCHARIDE PROCESSING"/>
    <property type="match status" value="1"/>
</dbReference>
<protein>
    <recommendedName>
        <fullName evidence="1">Glucosidase 2 subunit beta</fullName>
    </recommendedName>
</protein>
<dbReference type="PANTHER" id="PTHR12630:SF1">
    <property type="entry name" value="GLUCOSIDASE 2 SUBUNIT BETA"/>
    <property type="match status" value="1"/>
</dbReference>
<dbReference type="InterPro" id="IPR036055">
    <property type="entry name" value="LDL_receptor-like_sf"/>
</dbReference>
<dbReference type="SUPFAM" id="SSF50911">
    <property type="entry name" value="Mannose 6-phosphate receptor domain"/>
    <property type="match status" value="1"/>
</dbReference>
<feature type="region of interest" description="Disordered" evidence="7">
    <location>
        <begin position="297"/>
        <end position="403"/>
    </location>
</feature>
<dbReference type="InterPro" id="IPR044865">
    <property type="entry name" value="MRH_dom"/>
</dbReference>
<feature type="compositionally biased region" description="Acidic residues" evidence="7">
    <location>
        <begin position="320"/>
        <end position="367"/>
    </location>
</feature>
<proteinExistence type="predicted"/>
<dbReference type="InterPro" id="IPR002172">
    <property type="entry name" value="LDrepeatLR_classA_rpt"/>
</dbReference>
<dbReference type="PROSITE" id="PS50222">
    <property type="entry name" value="EF_HAND_2"/>
    <property type="match status" value="1"/>
</dbReference>
<evidence type="ECO:0000256" key="6">
    <source>
        <dbReference type="SAM" id="Coils"/>
    </source>
</evidence>
<evidence type="ECO:0000256" key="2">
    <source>
        <dbReference type="ARBA" id="ARBA00022729"/>
    </source>
</evidence>
<evidence type="ECO:0000259" key="9">
    <source>
        <dbReference type="PROSITE" id="PS51914"/>
    </source>
</evidence>
<feature type="coiled-coil region" evidence="6">
    <location>
        <begin position="168"/>
        <end position="198"/>
    </location>
</feature>